<sequence>MQPDAKAGFEELLEDLFGLNIRSFQSFKTLFTSPVRYFNAAKTLDWGRQSFTPSPRLWLGLIAITAATRFFWGEADGAFMQAMSAQAEAGFNAGAGDKASEIVQIDWDQSLQEMFDITLIIEPFFMVVIMMLLATFIRFWGEPLTYVVRLRYLFAIIIPATLVNLVLTILVVMAPKNWIVTLSILQIGVMVGLYTMTALRGPFAGQPLDSAVPKSIVLMLILFVSVFVANLLASLIAMTIVIAPDAIEAARAAKDAGLLQAP</sequence>
<feature type="transmembrane region" description="Helical" evidence="1">
    <location>
        <begin position="216"/>
        <end position="243"/>
    </location>
</feature>
<feature type="transmembrane region" description="Helical" evidence="1">
    <location>
        <begin position="119"/>
        <end position="140"/>
    </location>
</feature>
<comment type="caution">
    <text evidence="2">The sequence shown here is derived from an EMBL/GenBank/DDBJ whole genome shotgun (WGS) entry which is preliminary data.</text>
</comment>
<evidence type="ECO:0000313" key="3">
    <source>
        <dbReference type="Proteomes" id="UP001161391"/>
    </source>
</evidence>
<feature type="transmembrane region" description="Helical" evidence="1">
    <location>
        <begin position="152"/>
        <end position="171"/>
    </location>
</feature>
<keyword evidence="1" id="KW-0472">Membrane</keyword>
<keyword evidence="1" id="KW-0812">Transmembrane</keyword>
<organism evidence="2 3">
    <name type="scientific">Algimonas ampicilliniresistens</name>
    <dbReference type="NCBI Taxonomy" id="1298735"/>
    <lineage>
        <taxon>Bacteria</taxon>
        <taxon>Pseudomonadati</taxon>
        <taxon>Pseudomonadota</taxon>
        <taxon>Alphaproteobacteria</taxon>
        <taxon>Maricaulales</taxon>
        <taxon>Robiginitomaculaceae</taxon>
        <taxon>Algimonas</taxon>
    </lineage>
</organism>
<accession>A0ABQ5V8C7</accession>
<name>A0ABQ5V8C7_9PROT</name>
<gene>
    <name evidence="2" type="ORF">GCM10007853_11030</name>
</gene>
<feature type="transmembrane region" description="Helical" evidence="1">
    <location>
        <begin position="178"/>
        <end position="196"/>
    </location>
</feature>
<protein>
    <submittedName>
        <fullName evidence="2">Uncharacterized protein</fullName>
    </submittedName>
</protein>
<proteinExistence type="predicted"/>
<dbReference type="EMBL" id="BSNK01000001">
    <property type="protein sequence ID" value="GLQ23229.1"/>
    <property type="molecule type" value="Genomic_DNA"/>
</dbReference>
<keyword evidence="1" id="KW-1133">Transmembrane helix</keyword>
<dbReference type="Proteomes" id="UP001161391">
    <property type="component" value="Unassembled WGS sequence"/>
</dbReference>
<keyword evidence="3" id="KW-1185">Reference proteome</keyword>
<evidence type="ECO:0000313" key="2">
    <source>
        <dbReference type="EMBL" id="GLQ23229.1"/>
    </source>
</evidence>
<reference evidence="2" key="2">
    <citation type="submission" date="2023-01" db="EMBL/GenBank/DDBJ databases">
        <title>Draft genome sequence of Algimonas ampicilliniresistens strain NBRC 108219.</title>
        <authorList>
            <person name="Sun Q."/>
            <person name="Mori K."/>
        </authorList>
    </citation>
    <scope>NUCLEOTIDE SEQUENCE</scope>
    <source>
        <strain evidence="2">NBRC 108219</strain>
    </source>
</reference>
<evidence type="ECO:0000256" key="1">
    <source>
        <dbReference type="SAM" id="Phobius"/>
    </source>
</evidence>
<reference evidence="2" key="1">
    <citation type="journal article" date="2014" name="Int. J. Syst. Evol. Microbiol.">
        <title>Complete genome of a new Firmicutes species belonging to the dominant human colonic microbiota ('Ruminococcus bicirculans') reveals two chromosomes and a selective capacity to utilize plant glucans.</title>
        <authorList>
            <consortium name="NISC Comparative Sequencing Program"/>
            <person name="Wegmann U."/>
            <person name="Louis P."/>
            <person name="Goesmann A."/>
            <person name="Henrissat B."/>
            <person name="Duncan S.H."/>
            <person name="Flint H.J."/>
        </authorList>
    </citation>
    <scope>NUCLEOTIDE SEQUENCE</scope>
    <source>
        <strain evidence="2">NBRC 108219</strain>
    </source>
</reference>